<dbReference type="PANTHER" id="PTHR34580">
    <property type="match status" value="1"/>
</dbReference>
<accession>A0A543ASQ0</accession>
<organism evidence="5 6">
    <name type="scientific">Stackebrandtia endophytica</name>
    <dbReference type="NCBI Taxonomy" id="1496996"/>
    <lineage>
        <taxon>Bacteria</taxon>
        <taxon>Bacillati</taxon>
        <taxon>Actinomycetota</taxon>
        <taxon>Actinomycetes</taxon>
        <taxon>Glycomycetales</taxon>
        <taxon>Glycomycetaceae</taxon>
        <taxon>Stackebrandtia</taxon>
    </lineage>
</organism>
<evidence type="ECO:0000313" key="6">
    <source>
        <dbReference type="Proteomes" id="UP000317043"/>
    </source>
</evidence>
<dbReference type="SMART" id="SM00420">
    <property type="entry name" value="HTH_DEOR"/>
    <property type="match status" value="1"/>
</dbReference>
<keyword evidence="2 5" id="KW-0238">DNA-binding</keyword>
<keyword evidence="6" id="KW-1185">Reference proteome</keyword>
<dbReference type="GO" id="GO:0003700">
    <property type="term" value="F:DNA-binding transcription factor activity"/>
    <property type="evidence" value="ECO:0007669"/>
    <property type="project" value="InterPro"/>
</dbReference>
<dbReference type="InterPro" id="IPR036388">
    <property type="entry name" value="WH-like_DNA-bd_sf"/>
</dbReference>
<keyword evidence="3" id="KW-0804">Transcription</keyword>
<evidence type="ECO:0000313" key="5">
    <source>
        <dbReference type="EMBL" id="TQL75610.1"/>
    </source>
</evidence>
<dbReference type="PANTHER" id="PTHR34580:SF3">
    <property type="entry name" value="PROTEIN PAFB"/>
    <property type="match status" value="1"/>
</dbReference>
<dbReference type="Pfam" id="PF25583">
    <property type="entry name" value="WCX"/>
    <property type="match status" value="1"/>
</dbReference>
<evidence type="ECO:0000259" key="4">
    <source>
        <dbReference type="PROSITE" id="PS51000"/>
    </source>
</evidence>
<dbReference type="PROSITE" id="PS51000">
    <property type="entry name" value="HTH_DEOR_2"/>
    <property type="match status" value="1"/>
</dbReference>
<dbReference type="InterPro" id="IPR051534">
    <property type="entry name" value="CBASS_pafABC_assoc_protein"/>
</dbReference>
<dbReference type="OrthoDB" id="3616433at2"/>
<dbReference type="PROSITE" id="PS52050">
    <property type="entry name" value="WYL"/>
    <property type="match status" value="1"/>
</dbReference>
<dbReference type="EMBL" id="VFOW01000001">
    <property type="protein sequence ID" value="TQL75610.1"/>
    <property type="molecule type" value="Genomic_DNA"/>
</dbReference>
<dbReference type="AlphaFoldDB" id="A0A543ASQ0"/>
<dbReference type="PROSITE" id="PS00894">
    <property type="entry name" value="HTH_DEOR_1"/>
    <property type="match status" value="1"/>
</dbReference>
<dbReference type="InterPro" id="IPR001034">
    <property type="entry name" value="DeoR_HTH"/>
</dbReference>
<evidence type="ECO:0000256" key="3">
    <source>
        <dbReference type="ARBA" id="ARBA00023163"/>
    </source>
</evidence>
<proteinExistence type="predicted"/>
<dbReference type="InterPro" id="IPR036390">
    <property type="entry name" value="WH_DNA-bd_sf"/>
</dbReference>
<dbReference type="Pfam" id="PF08279">
    <property type="entry name" value="HTH_11"/>
    <property type="match status" value="1"/>
</dbReference>
<keyword evidence="1" id="KW-0805">Transcription regulation</keyword>
<dbReference type="Gene3D" id="1.10.10.10">
    <property type="entry name" value="Winged helix-like DNA-binding domain superfamily/Winged helix DNA-binding domain"/>
    <property type="match status" value="1"/>
</dbReference>
<dbReference type="RefSeq" id="WP_142035749.1">
    <property type="nucleotide sequence ID" value="NZ_JBHTGS010000001.1"/>
</dbReference>
<sequence length="345" mass="38994">MNGSSGRLLELLGLLTAHRECSGHELATRLGVSTRTVRRDIDRLREMGYPVSVEMGPSGGYRLEDKTNLPPLLLSDEEAVAVAVGLRTASGSGVSGIGETVRTALDKLEEALPRRLWRRIEAMRVSTVVMPDRPSVDVDQLGTVVTACRDHQELRFDYRDARGGAGYRRTQPHELVTWGDRWYLVAWDLDRADWRTFRVDRLSCRLPVGPYFTPREIPGGDPAAYVARQTDHMWPWRTTLKLKTGADSPTARDLMVYGRIESVDESTCLFRFGADSLDSLAFLVGAIDVDFEIIDPPELADRLREVVARFQRAVGDRDLRWIEGPHERVWLAVPCRDDHRHHRLG</sequence>
<protein>
    <submittedName>
        <fullName evidence="5">Putative DNA-binding transcriptional regulator YafY</fullName>
    </submittedName>
</protein>
<dbReference type="InterPro" id="IPR018356">
    <property type="entry name" value="Tscrpt_reg_HTH_DeoR_CS"/>
</dbReference>
<reference evidence="5 6" key="1">
    <citation type="submission" date="2019-06" db="EMBL/GenBank/DDBJ databases">
        <title>Sequencing the genomes of 1000 actinobacteria strains.</title>
        <authorList>
            <person name="Klenk H.-P."/>
        </authorList>
    </citation>
    <scope>NUCLEOTIDE SEQUENCE [LARGE SCALE GENOMIC DNA]</scope>
    <source>
        <strain evidence="5 6">DSM 45928</strain>
    </source>
</reference>
<dbReference type="Proteomes" id="UP000317043">
    <property type="component" value="Unassembled WGS sequence"/>
</dbReference>
<dbReference type="InterPro" id="IPR013196">
    <property type="entry name" value="HTH_11"/>
</dbReference>
<dbReference type="InterPro" id="IPR057727">
    <property type="entry name" value="WCX_dom"/>
</dbReference>
<dbReference type="Pfam" id="PF13280">
    <property type="entry name" value="WYL"/>
    <property type="match status" value="1"/>
</dbReference>
<comment type="caution">
    <text evidence="5">The sequence shown here is derived from an EMBL/GenBank/DDBJ whole genome shotgun (WGS) entry which is preliminary data.</text>
</comment>
<dbReference type="InParanoid" id="A0A543ASQ0"/>
<evidence type="ECO:0000256" key="2">
    <source>
        <dbReference type="ARBA" id="ARBA00023125"/>
    </source>
</evidence>
<feature type="domain" description="HTH deoR-type" evidence="4">
    <location>
        <begin position="4"/>
        <end position="59"/>
    </location>
</feature>
<dbReference type="SUPFAM" id="SSF46785">
    <property type="entry name" value="Winged helix' DNA-binding domain"/>
    <property type="match status" value="1"/>
</dbReference>
<gene>
    <name evidence="5" type="ORF">FB566_1119</name>
</gene>
<evidence type="ECO:0000256" key="1">
    <source>
        <dbReference type="ARBA" id="ARBA00023015"/>
    </source>
</evidence>
<dbReference type="InterPro" id="IPR026881">
    <property type="entry name" value="WYL_dom"/>
</dbReference>
<name>A0A543ASQ0_9ACTN</name>
<dbReference type="GO" id="GO:0003677">
    <property type="term" value="F:DNA binding"/>
    <property type="evidence" value="ECO:0007669"/>
    <property type="project" value="UniProtKB-KW"/>
</dbReference>